<dbReference type="AlphaFoldDB" id="A0A7W7PGN2"/>
<evidence type="ECO:0000259" key="2">
    <source>
        <dbReference type="Pfam" id="PF02627"/>
    </source>
</evidence>
<feature type="compositionally biased region" description="Pro residues" evidence="1">
    <location>
        <begin position="262"/>
        <end position="272"/>
    </location>
</feature>
<feature type="domain" description="AB hydrolase-1" evidence="3">
    <location>
        <begin position="2"/>
        <end position="216"/>
    </location>
</feature>
<evidence type="ECO:0000259" key="3">
    <source>
        <dbReference type="Pfam" id="PF12697"/>
    </source>
</evidence>
<dbReference type="GO" id="GO:0047570">
    <property type="term" value="F:3-oxoadipate enol-lactonase activity"/>
    <property type="evidence" value="ECO:0007669"/>
    <property type="project" value="UniProtKB-EC"/>
</dbReference>
<feature type="region of interest" description="Disordered" evidence="1">
    <location>
        <begin position="230"/>
        <end position="285"/>
    </location>
</feature>
<dbReference type="GO" id="GO:0047575">
    <property type="term" value="F:4-carboxymuconolactone decarboxylase activity"/>
    <property type="evidence" value="ECO:0007669"/>
    <property type="project" value="UniProtKB-EC"/>
</dbReference>
<name>A0A7W7PGN2_STRNE</name>
<dbReference type="SUPFAM" id="SSF53474">
    <property type="entry name" value="alpha/beta-Hydrolases"/>
    <property type="match status" value="1"/>
</dbReference>
<keyword evidence="4" id="KW-0456">Lyase</keyword>
<dbReference type="InterPro" id="IPR003779">
    <property type="entry name" value="CMD-like"/>
</dbReference>
<dbReference type="EC" id="3.1.1.24" evidence="4"/>
<dbReference type="PRINTS" id="PR00111">
    <property type="entry name" value="ABHYDROLASE"/>
</dbReference>
<feature type="compositionally biased region" description="Low complexity" evidence="1">
    <location>
        <begin position="248"/>
        <end position="261"/>
    </location>
</feature>
<dbReference type="SUPFAM" id="SSF69118">
    <property type="entry name" value="AhpD-like"/>
    <property type="match status" value="1"/>
</dbReference>
<dbReference type="GO" id="GO:0051920">
    <property type="term" value="F:peroxiredoxin activity"/>
    <property type="evidence" value="ECO:0007669"/>
    <property type="project" value="InterPro"/>
</dbReference>
<dbReference type="PANTHER" id="PTHR33570:SF2">
    <property type="entry name" value="CARBOXYMUCONOLACTONE DECARBOXYLASE-LIKE DOMAIN-CONTAINING PROTEIN"/>
    <property type="match status" value="1"/>
</dbReference>
<evidence type="ECO:0000313" key="4">
    <source>
        <dbReference type="EMBL" id="MBB4888423.1"/>
    </source>
</evidence>
<dbReference type="InterPro" id="IPR029032">
    <property type="entry name" value="AhpD-like"/>
</dbReference>
<dbReference type="Pfam" id="PF02627">
    <property type="entry name" value="CMD"/>
    <property type="match status" value="1"/>
</dbReference>
<dbReference type="InterPro" id="IPR052512">
    <property type="entry name" value="4CMD/NDH-1_regulator"/>
</dbReference>
<evidence type="ECO:0000313" key="5">
    <source>
        <dbReference type="Proteomes" id="UP000556436"/>
    </source>
</evidence>
<dbReference type="EMBL" id="JACHJG010000009">
    <property type="protein sequence ID" value="MBB4888423.1"/>
    <property type="molecule type" value="Genomic_DNA"/>
</dbReference>
<keyword evidence="4" id="KW-0378">Hydrolase</keyword>
<evidence type="ECO:0000256" key="1">
    <source>
        <dbReference type="SAM" id="MobiDB-lite"/>
    </source>
</evidence>
<dbReference type="Gene3D" id="1.20.1290.10">
    <property type="entry name" value="AhpD-like"/>
    <property type="match status" value="1"/>
</dbReference>
<dbReference type="InterPro" id="IPR000073">
    <property type="entry name" value="AB_hydrolase_1"/>
</dbReference>
<dbReference type="Gene3D" id="3.40.50.1820">
    <property type="entry name" value="alpha/beta hydrolase"/>
    <property type="match status" value="1"/>
</dbReference>
<gene>
    <name evidence="4" type="ORF">FHS38_004492</name>
</gene>
<comment type="caution">
    <text evidence="4">The sequence shown here is derived from an EMBL/GenBank/DDBJ whole genome shotgun (WGS) entry which is preliminary data.</text>
</comment>
<dbReference type="Proteomes" id="UP000556436">
    <property type="component" value="Unassembled WGS sequence"/>
</dbReference>
<reference evidence="4 5" key="1">
    <citation type="submission" date="2020-08" db="EMBL/GenBank/DDBJ databases">
        <title>Genomic Encyclopedia of Type Strains, Phase III (KMG-III): the genomes of soil and plant-associated and newly described type strains.</title>
        <authorList>
            <person name="Whitman W."/>
        </authorList>
    </citation>
    <scope>NUCLEOTIDE SEQUENCE [LARGE SCALE GENOMIC DNA]</scope>
    <source>
        <strain evidence="4 5">CECT 3265</strain>
    </source>
</reference>
<organism evidence="4 5">
    <name type="scientific">Streptomyces netropsis</name>
    <name type="common">Streptoverticillium netropsis</name>
    <dbReference type="NCBI Taxonomy" id="55404"/>
    <lineage>
        <taxon>Bacteria</taxon>
        <taxon>Bacillati</taxon>
        <taxon>Actinomycetota</taxon>
        <taxon>Actinomycetes</taxon>
        <taxon>Kitasatosporales</taxon>
        <taxon>Streptomycetaceae</taxon>
        <taxon>Streptomyces</taxon>
    </lineage>
</organism>
<keyword evidence="5" id="KW-1185">Reference proteome</keyword>
<feature type="compositionally biased region" description="Polar residues" evidence="1">
    <location>
        <begin position="230"/>
        <end position="239"/>
    </location>
</feature>
<dbReference type="EC" id="4.1.1.44" evidence="4"/>
<feature type="compositionally biased region" description="Low complexity" evidence="1">
    <location>
        <begin position="273"/>
        <end position="285"/>
    </location>
</feature>
<protein>
    <submittedName>
        <fullName evidence="4">3-oxoadipate enol-lactonase/4-carboxymuconolactone decarboxylase</fullName>
        <ecNumber evidence="4">3.1.1.24</ecNumber>
        <ecNumber evidence="4">4.1.1.44</ecNumber>
    </submittedName>
</protein>
<sequence>MWDRQVPELTRHWRVLRFDLPGHGGAPARPLGSVGDLTDRLLATLDGLGIERFGFAGCSIGGAVGADLALRHPGRLASLALVGTSARFGTAESWRQRGDVVRTSGLDPIARSAPEAWFTPAFLAAQPAIVEWAVQMVRTTDPLCYIAACQALAAFDIRDDLGRTGVPALVLVGAEDQVAPPADARVLVAGIHDARLAVVPAASHLAPVEQPAAVTDLLVRHFTTAWQTASVPATGSAPTGPQVPAPGGPLAAPQPVAATEPRPTPAPTPAPAPEAASPEPARGASPFAAPVAAAPAVAAPAVAAPAVAAPAVSGPPSVPAPAVGHMPATAGDNPYATPADPNPYAAPVPVPAPAPAVTAAPVSVPDPVSVPAAASAPVPADDVHATGVRVRREVLGEENRRDPEGFGAEYDDFVTRVAWGGTWARPGLDRRTRFLVTLTALTTGGHLDELALYLRAALRDGVTVAEIKETFLHTALYCGLPAANAAFAVAERVVAEAGAGAGAEAGAEEGEKPGESGPEA</sequence>
<dbReference type="PANTHER" id="PTHR33570">
    <property type="entry name" value="4-CARBOXYMUCONOLACTONE DECARBOXYLASE FAMILY PROTEIN"/>
    <property type="match status" value="1"/>
</dbReference>
<accession>A0A7W7PGN2</accession>
<proteinExistence type="predicted"/>
<feature type="domain" description="Carboxymuconolactone decarboxylase-like" evidence="2">
    <location>
        <begin position="409"/>
        <end position="491"/>
    </location>
</feature>
<feature type="region of interest" description="Disordered" evidence="1">
    <location>
        <begin position="500"/>
        <end position="520"/>
    </location>
</feature>
<dbReference type="InterPro" id="IPR029058">
    <property type="entry name" value="AB_hydrolase_fold"/>
</dbReference>
<dbReference type="Pfam" id="PF12697">
    <property type="entry name" value="Abhydrolase_6"/>
    <property type="match status" value="1"/>
</dbReference>